<keyword evidence="3" id="KW-1003">Cell membrane</keyword>
<evidence type="ECO:0000313" key="13">
    <source>
        <dbReference type="EMBL" id="CAF3500308.1"/>
    </source>
</evidence>
<dbReference type="Proteomes" id="UP000677228">
    <property type="component" value="Unassembled WGS sequence"/>
</dbReference>
<evidence type="ECO:0000256" key="3">
    <source>
        <dbReference type="ARBA" id="ARBA00022475"/>
    </source>
</evidence>
<evidence type="ECO:0000313" key="15">
    <source>
        <dbReference type="Proteomes" id="UP000663829"/>
    </source>
</evidence>
<gene>
    <name evidence="9" type="primary">inx</name>
    <name evidence="12" type="ORF">GPM918_LOCUS4371</name>
    <name evidence="11" type="ORF">OVA965_LOCUS478</name>
    <name evidence="14" type="ORF">SRO942_LOCUS4372</name>
    <name evidence="13" type="ORF">TMI583_LOCUS478</name>
</gene>
<dbReference type="OrthoDB" id="5867527at2759"/>
<evidence type="ECO:0000256" key="1">
    <source>
        <dbReference type="ARBA" id="ARBA00004651"/>
    </source>
</evidence>
<evidence type="ECO:0000256" key="2">
    <source>
        <dbReference type="ARBA" id="ARBA00022448"/>
    </source>
</evidence>
<reference evidence="12" key="1">
    <citation type="submission" date="2021-02" db="EMBL/GenBank/DDBJ databases">
        <authorList>
            <person name="Nowell W R."/>
        </authorList>
    </citation>
    <scope>NUCLEOTIDE SEQUENCE</scope>
</reference>
<dbReference type="InterPro" id="IPR000990">
    <property type="entry name" value="Innexin"/>
</dbReference>
<dbReference type="GO" id="GO:0034220">
    <property type="term" value="P:monoatomic ion transmembrane transport"/>
    <property type="evidence" value="ECO:0007669"/>
    <property type="project" value="UniProtKB-KW"/>
</dbReference>
<dbReference type="PANTHER" id="PTHR11893:SF36">
    <property type="entry name" value="INNEXIN-5"/>
    <property type="match status" value="1"/>
</dbReference>
<evidence type="ECO:0000313" key="14">
    <source>
        <dbReference type="EMBL" id="CAF3603800.1"/>
    </source>
</evidence>
<keyword evidence="2 9" id="KW-0813">Transport</keyword>
<feature type="transmembrane region" description="Helical" evidence="9">
    <location>
        <begin position="321"/>
        <end position="342"/>
    </location>
</feature>
<evidence type="ECO:0000256" key="5">
    <source>
        <dbReference type="ARBA" id="ARBA00022989"/>
    </source>
</evidence>
<dbReference type="EMBL" id="CAJOBC010000584">
    <property type="protein sequence ID" value="CAF3603800.1"/>
    <property type="molecule type" value="Genomic_DNA"/>
</dbReference>
<proteinExistence type="inferred from homology"/>
<dbReference type="Pfam" id="PF00876">
    <property type="entry name" value="Innexin"/>
    <property type="match status" value="1"/>
</dbReference>
<dbReference type="GO" id="GO:0005921">
    <property type="term" value="C:gap junction"/>
    <property type="evidence" value="ECO:0007669"/>
    <property type="project" value="UniProtKB-UniRule"/>
</dbReference>
<feature type="compositionally biased region" description="Basic and acidic residues" evidence="10">
    <location>
        <begin position="535"/>
        <end position="546"/>
    </location>
</feature>
<evidence type="ECO:0000256" key="7">
    <source>
        <dbReference type="ARBA" id="ARBA00023136"/>
    </source>
</evidence>
<sequence>MSGLRSVRSTYPSRLLIVECGAGSNSDLIAGTVMGIDQLFSILTTYITQQKIPHFSLIVASQQSETLLPLISIRNNHLRIQCALYKLQILGAQKLSTSIKQSDFINLNYGLELATEEINSFLKNEQDSQIFVVTMNIVNFARELPWIKSLSLPNDDEHIDRLNHRHTVGIILVCCAIVVGIALIHHIQTTIVGYQTRITYTLIIQYRINCSYMHPDDHIIIGYYQWTPLILLFMAFCFYLPRMLWRSMNTRSGIDIQNFISQCHPDKRRDAKTVTTLVNILEQYCSPLIEIKKSNIFIRCLRVVSCTSGKRMGNYLSSLNLFVKFLYVLNSLVQILLLNLFLGQDSWLFGIDVWNTIISGNILKDSPYFPRVTLCDLRVREIGIIHRYTVQCVLPINILNEKIFMVLWFWFIYIFIRNVLSFISTLCEIFFEGRRISYIRRLYTVFPSRSGNDRYIAQFTSDYLMYDGTLIIHLISDNADDIIAAQVVIEMLNKYAIQQENGRIKYPQENERIRQQQENERVGQQQENTRIRQQRLSDDELLHSSV</sequence>
<comment type="caution">
    <text evidence="12">The sequence shown here is derived from an EMBL/GenBank/DDBJ whole genome shotgun (WGS) entry which is preliminary data.</text>
</comment>
<evidence type="ECO:0000256" key="10">
    <source>
        <dbReference type="SAM" id="MobiDB-lite"/>
    </source>
</evidence>
<keyword evidence="7 9" id="KW-0472">Membrane</keyword>
<feature type="transmembrane region" description="Helical" evidence="9">
    <location>
        <begin position="407"/>
        <end position="431"/>
    </location>
</feature>
<protein>
    <recommendedName>
        <fullName evidence="9">Innexin</fullName>
    </recommendedName>
</protein>
<dbReference type="PRINTS" id="PR01262">
    <property type="entry name" value="INNEXIN"/>
</dbReference>
<dbReference type="Proteomes" id="UP000681722">
    <property type="component" value="Unassembled WGS sequence"/>
</dbReference>
<comment type="similarity">
    <text evidence="9">Belongs to the pannexin family.</text>
</comment>
<accession>A0A813TWY8</accession>
<dbReference type="Proteomes" id="UP000682733">
    <property type="component" value="Unassembled WGS sequence"/>
</dbReference>
<keyword evidence="4 9" id="KW-0812">Transmembrane</keyword>
<comment type="subcellular location">
    <subcellularLocation>
        <location evidence="1 9">Cell membrane</location>
        <topology evidence="1 9">Multi-pass membrane protein</topology>
    </subcellularLocation>
</comment>
<feature type="transmembrane region" description="Helical" evidence="9">
    <location>
        <begin position="168"/>
        <end position="187"/>
    </location>
</feature>
<evidence type="ECO:0000313" key="12">
    <source>
        <dbReference type="EMBL" id="CAF0817558.1"/>
    </source>
</evidence>
<feature type="transmembrane region" description="Helical" evidence="9">
    <location>
        <begin position="223"/>
        <end position="241"/>
    </location>
</feature>
<dbReference type="EMBL" id="CAJNOK010000066">
    <property type="protein sequence ID" value="CAF0726634.1"/>
    <property type="molecule type" value="Genomic_DNA"/>
</dbReference>
<keyword evidence="5 9" id="KW-1133">Transmembrane helix</keyword>
<dbReference type="EMBL" id="CAJOBA010000066">
    <property type="protein sequence ID" value="CAF3500308.1"/>
    <property type="molecule type" value="Genomic_DNA"/>
</dbReference>
<organism evidence="12 15">
    <name type="scientific">Didymodactylos carnosus</name>
    <dbReference type="NCBI Taxonomy" id="1234261"/>
    <lineage>
        <taxon>Eukaryota</taxon>
        <taxon>Metazoa</taxon>
        <taxon>Spiralia</taxon>
        <taxon>Gnathifera</taxon>
        <taxon>Rotifera</taxon>
        <taxon>Eurotatoria</taxon>
        <taxon>Bdelloidea</taxon>
        <taxon>Philodinida</taxon>
        <taxon>Philodinidae</taxon>
        <taxon>Didymodactylos</taxon>
    </lineage>
</organism>
<keyword evidence="8 9" id="KW-0407">Ion channel</keyword>
<evidence type="ECO:0000256" key="8">
    <source>
        <dbReference type="ARBA" id="ARBA00023303"/>
    </source>
</evidence>
<dbReference type="Proteomes" id="UP000663829">
    <property type="component" value="Unassembled WGS sequence"/>
</dbReference>
<dbReference type="GO" id="GO:0005243">
    <property type="term" value="F:gap junction channel activity"/>
    <property type="evidence" value="ECO:0007669"/>
    <property type="project" value="TreeGrafter"/>
</dbReference>
<dbReference type="PANTHER" id="PTHR11893">
    <property type="entry name" value="INNEXIN"/>
    <property type="match status" value="1"/>
</dbReference>
<evidence type="ECO:0000313" key="11">
    <source>
        <dbReference type="EMBL" id="CAF0726634.1"/>
    </source>
</evidence>
<dbReference type="GO" id="GO:0005886">
    <property type="term" value="C:plasma membrane"/>
    <property type="evidence" value="ECO:0007669"/>
    <property type="project" value="UniProtKB-SubCell"/>
</dbReference>
<evidence type="ECO:0000256" key="9">
    <source>
        <dbReference type="RuleBase" id="RU010713"/>
    </source>
</evidence>
<comment type="function">
    <text evidence="9">Structural component of the gap junctions.</text>
</comment>
<dbReference type="PROSITE" id="PS51013">
    <property type="entry name" value="PANNEXIN"/>
    <property type="match status" value="1"/>
</dbReference>
<keyword evidence="6 9" id="KW-0406">Ion transport</keyword>
<name>A0A813TWY8_9BILA</name>
<dbReference type="AlphaFoldDB" id="A0A813TWY8"/>
<evidence type="ECO:0000256" key="4">
    <source>
        <dbReference type="ARBA" id="ARBA00022692"/>
    </source>
</evidence>
<dbReference type="EMBL" id="CAJNOQ010000584">
    <property type="protein sequence ID" value="CAF0817558.1"/>
    <property type="molecule type" value="Genomic_DNA"/>
</dbReference>
<keyword evidence="15" id="KW-1185">Reference proteome</keyword>
<evidence type="ECO:0000256" key="6">
    <source>
        <dbReference type="ARBA" id="ARBA00023065"/>
    </source>
</evidence>
<feature type="region of interest" description="Disordered" evidence="10">
    <location>
        <begin position="515"/>
        <end position="546"/>
    </location>
</feature>